<accession>A0A158KHK9</accession>
<evidence type="ECO:0000313" key="2">
    <source>
        <dbReference type="Proteomes" id="UP000054717"/>
    </source>
</evidence>
<reference evidence="1" key="1">
    <citation type="submission" date="2016-01" db="EMBL/GenBank/DDBJ databases">
        <authorList>
            <person name="Peeters Charlotte."/>
        </authorList>
    </citation>
    <scope>NUCLEOTIDE SEQUENCE</scope>
    <source>
        <strain evidence="1">LMG 22936</strain>
    </source>
</reference>
<comment type="caution">
    <text evidence="1">The sequence shown here is derived from an EMBL/GenBank/DDBJ whole genome shotgun (WGS) entry which is preliminary data.</text>
</comment>
<sequence>MYSIVQLVEAAICSGRVRDCNVPTSNMQRNTTGKDGKSGDIDIISRVRWFVSLHEGADVREQRNGHNAGCPPSVRG</sequence>
<dbReference type="STRING" id="326475.AWB66_06145"/>
<proteinExistence type="predicted"/>
<name>A0A158KHK9_9BURK</name>
<keyword evidence="2" id="KW-1185">Reference proteome</keyword>
<protein>
    <submittedName>
        <fullName evidence="1">Uncharacterized protein</fullName>
    </submittedName>
</protein>
<evidence type="ECO:0000313" key="1">
    <source>
        <dbReference type="EMBL" id="SAL79901.1"/>
    </source>
</evidence>
<dbReference type="AlphaFoldDB" id="A0A158KHK9"/>
<organism evidence="1 2">
    <name type="scientific">Caballeronia telluris</name>
    <dbReference type="NCBI Taxonomy" id="326475"/>
    <lineage>
        <taxon>Bacteria</taxon>
        <taxon>Pseudomonadati</taxon>
        <taxon>Pseudomonadota</taxon>
        <taxon>Betaproteobacteria</taxon>
        <taxon>Burkholderiales</taxon>
        <taxon>Burkholderiaceae</taxon>
        <taxon>Caballeronia</taxon>
    </lineage>
</organism>
<dbReference type="EMBL" id="FCNZ02000058">
    <property type="protein sequence ID" value="SAL79901.1"/>
    <property type="molecule type" value="Genomic_DNA"/>
</dbReference>
<dbReference type="Proteomes" id="UP000054717">
    <property type="component" value="Unassembled WGS sequence"/>
</dbReference>
<gene>
    <name evidence="1" type="ORF">AWB66_06145</name>
</gene>